<gene>
    <name evidence="4" type="ORF">CNX65_20340</name>
</gene>
<dbReference type="InterPro" id="IPR058031">
    <property type="entry name" value="AAA_lid_NorR"/>
</dbReference>
<keyword evidence="5" id="KW-1185">Reference proteome</keyword>
<proteinExistence type="predicted"/>
<protein>
    <recommendedName>
        <fullName evidence="3">Sigma-54 factor interaction domain-containing protein</fullName>
    </recommendedName>
</protein>
<evidence type="ECO:0000256" key="2">
    <source>
        <dbReference type="ARBA" id="ARBA00022840"/>
    </source>
</evidence>
<feature type="domain" description="Sigma-54 factor interaction" evidence="3">
    <location>
        <begin position="38"/>
        <end position="93"/>
    </location>
</feature>
<keyword evidence="1" id="KW-0547">Nucleotide-binding</keyword>
<dbReference type="AlphaFoldDB" id="A0A290Z8P6"/>
<dbReference type="EMBL" id="CP023445">
    <property type="protein sequence ID" value="ATE55339.1"/>
    <property type="molecule type" value="Genomic_DNA"/>
</dbReference>
<dbReference type="Pfam" id="PF25601">
    <property type="entry name" value="AAA_lid_14"/>
    <property type="match status" value="1"/>
</dbReference>
<dbReference type="GO" id="GO:0005524">
    <property type="term" value="F:ATP binding"/>
    <property type="evidence" value="ECO:0007669"/>
    <property type="project" value="InterPro"/>
</dbReference>
<dbReference type="Gene3D" id="1.10.8.60">
    <property type="match status" value="1"/>
</dbReference>
<sequence length="93" mass="10288">MAQRCADVHTGGSEPFVRTADRCDTLDEPLTALVDRVVEVSLLRGRPADVLVLAGHFSREDRGWDITFTPDARRALTNSDWPGNAKQLRAAVR</sequence>
<accession>A0A290Z8P6</accession>
<dbReference type="PROSITE" id="PS50045">
    <property type="entry name" value="SIGMA54_INTERACT_4"/>
    <property type="match status" value="1"/>
</dbReference>
<evidence type="ECO:0000313" key="5">
    <source>
        <dbReference type="Proteomes" id="UP000218505"/>
    </source>
</evidence>
<dbReference type="KEGG" id="apre:CNX65_20340"/>
<evidence type="ECO:0000313" key="4">
    <source>
        <dbReference type="EMBL" id="ATE55339.1"/>
    </source>
</evidence>
<dbReference type="InterPro" id="IPR002078">
    <property type="entry name" value="Sigma_54_int"/>
</dbReference>
<evidence type="ECO:0000256" key="1">
    <source>
        <dbReference type="ARBA" id="ARBA00022741"/>
    </source>
</evidence>
<name>A0A290Z8P6_9PSEU</name>
<reference evidence="4" key="1">
    <citation type="submission" date="2017-09" db="EMBL/GenBank/DDBJ databases">
        <title>Complete Genome Sequence of ansamitocin-producing Bacterium Actinosynnema pretiosum X47.</title>
        <authorList>
            <person name="Cao G."/>
            <person name="Zong G."/>
            <person name="Zhong C."/>
            <person name="Fu J."/>
        </authorList>
    </citation>
    <scope>NUCLEOTIDE SEQUENCE [LARGE SCALE GENOMIC DNA]</scope>
    <source>
        <strain evidence="4">X47</strain>
    </source>
</reference>
<dbReference type="Proteomes" id="UP000218505">
    <property type="component" value="Chromosome"/>
</dbReference>
<keyword evidence="2" id="KW-0067">ATP-binding</keyword>
<evidence type="ECO:0000259" key="3">
    <source>
        <dbReference type="PROSITE" id="PS50045"/>
    </source>
</evidence>
<organism evidence="4 5">
    <name type="scientific">Actinosynnema pretiosum</name>
    <dbReference type="NCBI Taxonomy" id="42197"/>
    <lineage>
        <taxon>Bacteria</taxon>
        <taxon>Bacillati</taxon>
        <taxon>Actinomycetota</taxon>
        <taxon>Actinomycetes</taxon>
        <taxon>Pseudonocardiales</taxon>
        <taxon>Pseudonocardiaceae</taxon>
        <taxon>Actinosynnema</taxon>
    </lineage>
</organism>
<dbReference type="GO" id="GO:0006355">
    <property type="term" value="P:regulation of DNA-templated transcription"/>
    <property type="evidence" value="ECO:0007669"/>
    <property type="project" value="InterPro"/>
</dbReference>